<dbReference type="HOGENOM" id="CLU_1369851_0_0_0"/>
<reference evidence="2" key="1">
    <citation type="journal article" date="2015" name="PeerJ">
        <title>First genomic representation of candidate bacterial phylum KSB3 points to enhanced environmental sensing as a trigger of wastewater bulking.</title>
        <authorList>
            <person name="Sekiguchi Y."/>
            <person name="Ohashi A."/>
            <person name="Parks D.H."/>
            <person name="Yamauchi T."/>
            <person name="Tyson G.W."/>
            <person name="Hugenholtz P."/>
        </authorList>
    </citation>
    <scope>NUCLEOTIDE SEQUENCE [LARGE SCALE GENOMIC DNA]</scope>
</reference>
<keyword evidence="1" id="KW-0472">Membrane</keyword>
<evidence type="ECO:0000313" key="2">
    <source>
        <dbReference type="EMBL" id="GAK61416.1"/>
    </source>
</evidence>
<dbReference type="EMBL" id="DF820479">
    <property type="protein sequence ID" value="GAK61416.1"/>
    <property type="molecule type" value="Genomic_DNA"/>
</dbReference>
<name>A0A081CA11_VECG1</name>
<keyword evidence="3" id="KW-1185">Reference proteome</keyword>
<accession>A0A081CA11</accession>
<gene>
    <name evidence="2" type="ORF">U27_01316</name>
</gene>
<protein>
    <submittedName>
        <fullName evidence="2">Uncharacterized protein</fullName>
    </submittedName>
</protein>
<dbReference type="Proteomes" id="UP000030661">
    <property type="component" value="Unassembled WGS sequence"/>
</dbReference>
<dbReference type="AlphaFoldDB" id="A0A081CA11"/>
<keyword evidence="1" id="KW-0812">Transmembrane</keyword>
<proteinExistence type="predicted"/>
<evidence type="ECO:0000256" key="1">
    <source>
        <dbReference type="SAM" id="Phobius"/>
    </source>
</evidence>
<feature type="transmembrane region" description="Helical" evidence="1">
    <location>
        <begin position="171"/>
        <end position="190"/>
    </location>
</feature>
<sequence length="199" mass="22497">MCSCISDCYSKCDAAAQTDRQRLTSRSTHRQRIIVPQAFSRICLFDCDIQHYRVIDCHTDDAGFAQIAVAVVVKIQADHAFYDGFFVNPGFEDDKVRDSGRSRTARIDHDFDDRLVVKRAIRFRQRLGIDPDHVRAGFHIVETIVPVFISDSGFDVAANIDSHVRNRDVKALVVAAVGVGIVINAAFGRAEFNWSRRRR</sequence>
<keyword evidence="1" id="KW-1133">Transmembrane helix</keyword>
<organism evidence="2">
    <name type="scientific">Vecturithrix granuli</name>
    <dbReference type="NCBI Taxonomy" id="1499967"/>
    <lineage>
        <taxon>Bacteria</taxon>
        <taxon>Candidatus Moduliflexota</taxon>
        <taxon>Candidatus Vecturitrichia</taxon>
        <taxon>Candidatus Vecturitrichales</taxon>
        <taxon>Candidatus Vecturitrichaceae</taxon>
        <taxon>Candidatus Vecturithrix</taxon>
    </lineage>
</organism>
<evidence type="ECO:0000313" key="3">
    <source>
        <dbReference type="Proteomes" id="UP000030661"/>
    </source>
</evidence>